<dbReference type="PANTHER" id="PTHR46775:SF1">
    <property type="entry name" value="FLOCCULATION PROTEIN (DUF1296)"/>
    <property type="match status" value="1"/>
</dbReference>
<feature type="region of interest" description="Disordered" evidence="1">
    <location>
        <begin position="126"/>
        <end position="146"/>
    </location>
</feature>
<dbReference type="PANTHER" id="PTHR46775">
    <property type="entry name" value="FLOCCULATION PROTEIN (DUF1296)"/>
    <property type="match status" value="1"/>
</dbReference>
<sequence length="266" mass="27839">MSTGGPTPLATQTAGLMQSSLSLNQPVPVFRPPTGLHMPHYPPNYIPYGHYFSPFYVPPPGIHQYLSNGAFPQQVQAGNVFPGPPAAAAAAAGVKYSLPQYKPGTNVGNSTHIGMASGYGPYASTPAGYNPSSQPAGGNSTTNEDLGASQFKESNVYMSGQQSEGSAVWIAAPGRDLSTMPASSFYNLPPQGQHVTFAPTQPGHGTFAGIYHHPAQAVTAAGVHHPLLQQSQAMAGGVDMGGPAASVYQQQQQQPQHQQVNWPSNY</sequence>
<keyword evidence="3" id="KW-1185">Reference proteome</keyword>
<dbReference type="GO" id="GO:0051082">
    <property type="term" value="F:unfolded protein binding"/>
    <property type="evidence" value="ECO:0007669"/>
    <property type="project" value="TreeGrafter"/>
</dbReference>
<evidence type="ECO:0000313" key="2">
    <source>
        <dbReference type="EMBL" id="CAL1407944.1"/>
    </source>
</evidence>
<dbReference type="EMBL" id="OZ034821">
    <property type="protein sequence ID" value="CAL1407944.1"/>
    <property type="molecule type" value="Genomic_DNA"/>
</dbReference>
<evidence type="ECO:0000313" key="3">
    <source>
        <dbReference type="Proteomes" id="UP001497516"/>
    </source>
</evidence>
<gene>
    <name evidence="2" type="ORF">LTRI10_LOCUS47576</name>
</gene>
<organism evidence="2 3">
    <name type="scientific">Linum trigynum</name>
    <dbReference type="NCBI Taxonomy" id="586398"/>
    <lineage>
        <taxon>Eukaryota</taxon>
        <taxon>Viridiplantae</taxon>
        <taxon>Streptophyta</taxon>
        <taxon>Embryophyta</taxon>
        <taxon>Tracheophyta</taxon>
        <taxon>Spermatophyta</taxon>
        <taxon>Magnoliopsida</taxon>
        <taxon>eudicotyledons</taxon>
        <taxon>Gunneridae</taxon>
        <taxon>Pentapetalae</taxon>
        <taxon>rosids</taxon>
        <taxon>fabids</taxon>
        <taxon>Malpighiales</taxon>
        <taxon>Linaceae</taxon>
        <taxon>Linum</taxon>
    </lineage>
</organism>
<feature type="region of interest" description="Disordered" evidence="1">
    <location>
        <begin position="245"/>
        <end position="266"/>
    </location>
</feature>
<feature type="compositionally biased region" description="Polar residues" evidence="1">
    <location>
        <begin position="130"/>
        <end position="144"/>
    </location>
</feature>
<dbReference type="Proteomes" id="UP001497516">
    <property type="component" value="Chromosome 8"/>
</dbReference>
<evidence type="ECO:0008006" key="4">
    <source>
        <dbReference type="Google" id="ProtNLM"/>
    </source>
</evidence>
<protein>
    <recommendedName>
        <fullName evidence="4">GBF-interacting protein 1-like</fullName>
    </recommendedName>
</protein>
<reference evidence="2 3" key="1">
    <citation type="submission" date="2024-04" db="EMBL/GenBank/DDBJ databases">
        <authorList>
            <person name="Fracassetti M."/>
        </authorList>
    </citation>
    <scope>NUCLEOTIDE SEQUENCE [LARGE SCALE GENOMIC DNA]</scope>
</reference>
<evidence type="ECO:0000256" key="1">
    <source>
        <dbReference type="SAM" id="MobiDB-lite"/>
    </source>
</evidence>
<proteinExistence type="predicted"/>
<feature type="compositionally biased region" description="Low complexity" evidence="1">
    <location>
        <begin position="249"/>
        <end position="259"/>
    </location>
</feature>
<dbReference type="AlphaFoldDB" id="A0AAV2GB58"/>
<name>A0AAV2GB58_9ROSI</name>
<accession>A0AAV2GB58</accession>
<dbReference type="InterPro" id="IPR044277">
    <property type="entry name" value="GIP1"/>
</dbReference>